<protein>
    <recommendedName>
        <fullName evidence="3">histidine kinase</fullName>
        <ecNumber evidence="3">2.7.13.3</ecNumber>
    </recommendedName>
</protein>
<keyword evidence="10" id="KW-0812">Transmembrane</keyword>
<keyword evidence="4" id="KW-1003">Cell membrane</keyword>
<dbReference type="SMART" id="SM00387">
    <property type="entry name" value="HATPase_c"/>
    <property type="match status" value="1"/>
</dbReference>
<keyword evidence="7" id="KW-0547">Nucleotide-binding</keyword>
<dbReference type="PANTHER" id="PTHR44936:SF10">
    <property type="entry name" value="SENSOR PROTEIN RSTB"/>
    <property type="match status" value="1"/>
</dbReference>
<accession>A0ABW3FIU1</accession>
<keyword evidence="14" id="KW-1185">Reference proteome</keyword>
<dbReference type="Pfam" id="PF02518">
    <property type="entry name" value="HATPase_c"/>
    <property type="match status" value="1"/>
</dbReference>
<organism evidence="13 14">
    <name type="scientific">Pseudahrensia aquimaris</name>
    <dbReference type="NCBI Taxonomy" id="744461"/>
    <lineage>
        <taxon>Bacteria</taxon>
        <taxon>Pseudomonadati</taxon>
        <taxon>Pseudomonadota</taxon>
        <taxon>Alphaproteobacteria</taxon>
        <taxon>Hyphomicrobiales</taxon>
        <taxon>Ahrensiaceae</taxon>
        <taxon>Pseudahrensia</taxon>
    </lineage>
</organism>
<feature type="transmembrane region" description="Helical" evidence="10">
    <location>
        <begin position="38"/>
        <end position="59"/>
    </location>
</feature>
<evidence type="ECO:0000259" key="12">
    <source>
        <dbReference type="PROSITE" id="PS50885"/>
    </source>
</evidence>
<dbReference type="GO" id="GO:0005524">
    <property type="term" value="F:ATP binding"/>
    <property type="evidence" value="ECO:0007669"/>
    <property type="project" value="UniProtKB-KW"/>
</dbReference>
<dbReference type="SUPFAM" id="SSF47384">
    <property type="entry name" value="Homodimeric domain of signal transducing histidine kinase"/>
    <property type="match status" value="1"/>
</dbReference>
<dbReference type="PROSITE" id="PS50885">
    <property type="entry name" value="HAMP"/>
    <property type="match status" value="1"/>
</dbReference>
<dbReference type="Proteomes" id="UP001597101">
    <property type="component" value="Unassembled WGS sequence"/>
</dbReference>
<feature type="domain" description="Histidine kinase" evidence="11">
    <location>
        <begin position="281"/>
        <end position="493"/>
    </location>
</feature>
<evidence type="ECO:0000256" key="7">
    <source>
        <dbReference type="ARBA" id="ARBA00022741"/>
    </source>
</evidence>
<dbReference type="InterPro" id="IPR003660">
    <property type="entry name" value="HAMP_dom"/>
</dbReference>
<evidence type="ECO:0000256" key="4">
    <source>
        <dbReference type="ARBA" id="ARBA00022475"/>
    </source>
</evidence>
<dbReference type="PRINTS" id="PR00344">
    <property type="entry name" value="BCTRLSENSOR"/>
</dbReference>
<comment type="subcellular location">
    <subcellularLocation>
        <location evidence="2">Cell membrane</location>
        <topology evidence="2">Multi-pass membrane protein</topology>
    </subcellularLocation>
</comment>
<dbReference type="InterPro" id="IPR003661">
    <property type="entry name" value="HisK_dim/P_dom"/>
</dbReference>
<evidence type="ECO:0000313" key="13">
    <source>
        <dbReference type="EMBL" id="MFD0916739.1"/>
    </source>
</evidence>
<dbReference type="InterPro" id="IPR004358">
    <property type="entry name" value="Sig_transdc_His_kin-like_C"/>
</dbReference>
<keyword evidence="10" id="KW-0472">Membrane</keyword>
<proteinExistence type="predicted"/>
<keyword evidence="8" id="KW-0418">Kinase</keyword>
<feature type="transmembrane region" description="Helical" evidence="10">
    <location>
        <begin position="191"/>
        <end position="214"/>
    </location>
</feature>
<dbReference type="EMBL" id="JBHTJV010000009">
    <property type="protein sequence ID" value="MFD0916739.1"/>
    <property type="molecule type" value="Genomic_DNA"/>
</dbReference>
<evidence type="ECO:0000256" key="2">
    <source>
        <dbReference type="ARBA" id="ARBA00004651"/>
    </source>
</evidence>
<keyword evidence="9 13" id="KW-0067">ATP-binding</keyword>
<dbReference type="PROSITE" id="PS50109">
    <property type="entry name" value="HIS_KIN"/>
    <property type="match status" value="1"/>
</dbReference>
<dbReference type="InterPro" id="IPR036097">
    <property type="entry name" value="HisK_dim/P_sf"/>
</dbReference>
<dbReference type="InterPro" id="IPR036890">
    <property type="entry name" value="HATPase_C_sf"/>
</dbReference>
<keyword evidence="6" id="KW-0808">Transferase</keyword>
<evidence type="ECO:0000256" key="3">
    <source>
        <dbReference type="ARBA" id="ARBA00012438"/>
    </source>
</evidence>
<dbReference type="EC" id="2.7.13.3" evidence="3"/>
<comment type="catalytic activity">
    <reaction evidence="1">
        <text>ATP + protein L-histidine = ADP + protein N-phospho-L-histidine.</text>
        <dbReference type="EC" id="2.7.13.3"/>
    </reaction>
</comment>
<dbReference type="SUPFAM" id="SSF55874">
    <property type="entry name" value="ATPase domain of HSP90 chaperone/DNA topoisomerase II/histidine kinase"/>
    <property type="match status" value="1"/>
</dbReference>
<evidence type="ECO:0000259" key="11">
    <source>
        <dbReference type="PROSITE" id="PS50109"/>
    </source>
</evidence>
<dbReference type="Gene3D" id="6.10.340.10">
    <property type="match status" value="1"/>
</dbReference>
<dbReference type="RefSeq" id="WP_377212592.1">
    <property type="nucleotide sequence ID" value="NZ_JBHTJV010000009.1"/>
</dbReference>
<dbReference type="SMART" id="SM00388">
    <property type="entry name" value="HisKA"/>
    <property type="match status" value="1"/>
</dbReference>
<gene>
    <name evidence="13" type="ORF">ACFQ14_10000</name>
</gene>
<sequence length="494" mass="54895">MDQTPISKETSTPMQAQSRGKRGFLTRFFLPDGLSGKLLMITALFIMLAEVLIFVPSVANYRLTWLKRQFTTGEVASLSLRELPDSQSSEALRMKLLDLTQTDLIVFERDGAREILARRDMPVSIDDQIMVTDPGRLQAIYSIRDALDTLIFGGDRTIRVYGPMAQSPGQLEMVMSDEPMREAMLGYARNVLLISLSLAFLTAGLVFLTLRSFLIRPLQSMTSRMLAFARDPQDGDLVIKPTGRRDEIGVAEEQLSAMQKQVRGQMNQQRRLADLGLAVSKINHDLRNILASASLFSDRLTSLEDPTVQRLAPRLVRTIDRAVDYTRSVLEYGKAGEGEPKRAILKLHRLMEEVAQVLSLDMESDVEWNNKVAPDLEIEADADQFFRVALNLCRNSVQVMTAMNDANVVRRLTVEANSRDSGVEILVSDTGPGFETDARDKLFSAFAKSTRAGGTGLGLAIAAELVWNHGGTIELLDNDMPGAQFRLWLPTASV</sequence>
<name>A0ABW3FIU1_9HYPH</name>
<comment type="caution">
    <text evidence="13">The sequence shown here is derived from an EMBL/GenBank/DDBJ whole genome shotgun (WGS) entry which is preliminary data.</text>
</comment>
<dbReference type="PANTHER" id="PTHR44936">
    <property type="entry name" value="SENSOR PROTEIN CREC"/>
    <property type="match status" value="1"/>
</dbReference>
<evidence type="ECO:0000256" key="9">
    <source>
        <dbReference type="ARBA" id="ARBA00022840"/>
    </source>
</evidence>
<feature type="domain" description="HAMP" evidence="12">
    <location>
        <begin position="212"/>
        <end position="267"/>
    </location>
</feature>
<dbReference type="InterPro" id="IPR050980">
    <property type="entry name" value="2C_sensor_his_kinase"/>
</dbReference>
<evidence type="ECO:0000256" key="8">
    <source>
        <dbReference type="ARBA" id="ARBA00022777"/>
    </source>
</evidence>
<evidence type="ECO:0000256" key="10">
    <source>
        <dbReference type="SAM" id="Phobius"/>
    </source>
</evidence>
<dbReference type="InterPro" id="IPR003594">
    <property type="entry name" value="HATPase_dom"/>
</dbReference>
<keyword evidence="10" id="KW-1133">Transmembrane helix</keyword>
<dbReference type="Gene3D" id="3.30.565.10">
    <property type="entry name" value="Histidine kinase-like ATPase, C-terminal domain"/>
    <property type="match status" value="1"/>
</dbReference>
<evidence type="ECO:0000313" key="14">
    <source>
        <dbReference type="Proteomes" id="UP001597101"/>
    </source>
</evidence>
<evidence type="ECO:0000256" key="1">
    <source>
        <dbReference type="ARBA" id="ARBA00000085"/>
    </source>
</evidence>
<dbReference type="InterPro" id="IPR005467">
    <property type="entry name" value="His_kinase_dom"/>
</dbReference>
<evidence type="ECO:0000256" key="6">
    <source>
        <dbReference type="ARBA" id="ARBA00022679"/>
    </source>
</evidence>
<keyword evidence="5" id="KW-0597">Phosphoprotein</keyword>
<reference evidence="14" key="1">
    <citation type="journal article" date="2019" name="Int. J. Syst. Evol. Microbiol.">
        <title>The Global Catalogue of Microorganisms (GCM) 10K type strain sequencing project: providing services to taxonomists for standard genome sequencing and annotation.</title>
        <authorList>
            <consortium name="The Broad Institute Genomics Platform"/>
            <consortium name="The Broad Institute Genome Sequencing Center for Infectious Disease"/>
            <person name="Wu L."/>
            <person name="Ma J."/>
        </authorList>
    </citation>
    <scope>NUCLEOTIDE SEQUENCE [LARGE SCALE GENOMIC DNA]</scope>
    <source>
        <strain evidence="14">CCUG 60023</strain>
    </source>
</reference>
<evidence type="ECO:0000256" key="5">
    <source>
        <dbReference type="ARBA" id="ARBA00022553"/>
    </source>
</evidence>